<feature type="compositionally biased region" description="Basic and acidic residues" evidence="1">
    <location>
        <begin position="84"/>
        <end position="95"/>
    </location>
</feature>
<dbReference type="AlphaFoldDB" id="A0A0M0JYD8"/>
<name>A0A0M0JYD8_9EUKA</name>
<evidence type="ECO:0000256" key="1">
    <source>
        <dbReference type="SAM" id="MobiDB-lite"/>
    </source>
</evidence>
<dbReference type="Proteomes" id="UP000037460">
    <property type="component" value="Unassembled WGS sequence"/>
</dbReference>
<gene>
    <name evidence="2" type="ORF">Ctob_005990</name>
</gene>
<dbReference type="EMBL" id="JWZX01001986">
    <property type="protein sequence ID" value="KOO31570.1"/>
    <property type="molecule type" value="Genomic_DNA"/>
</dbReference>
<organism evidence="2 3">
    <name type="scientific">Chrysochromulina tobinii</name>
    <dbReference type="NCBI Taxonomy" id="1460289"/>
    <lineage>
        <taxon>Eukaryota</taxon>
        <taxon>Haptista</taxon>
        <taxon>Haptophyta</taxon>
        <taxon>Prymnesiophyceae</taxon>
        <taxon>Prymnesiales</taxon>
        <taxon>Chrysochromulinaceae</taxon>
        <taxon>Chrysochromulina</taxon>
    </lineage>
</organism>
<evidence type="ECO:0000313" key="2">
    <source>
        <dbReference type="EMBL" id="KOO31570.1"/>
    </source>
</evidence>
<evidence type="ECO:0000313" key="3">
    <source>
        <dbReference type="Proteomes" id="UP000037460"/>
    </source>
</evidence>
<keyword evidence="3" id="KW-1185">Reference proteome</keyword>
<reference evidence="3" key="1">
    <citation type="journal article" date="2015" name="PLoS Genet.">
        <title>Genome Sequence and Transcriptome Analyses of Chrysochromulina tobin: Metabolic Tools for Enhanced Algal Fitness in the Prominent Order Prymnesiales (Haptophyceae).</title>
        <authorList>
            <person name="Hovde B.T."/>
            <person name="Deodato C.R."/>
            <person name="Hunsperger H.M."/>
            <person name="Ryken S.A."/>
            <person name="Yost W."/>
            <person name="Jha R.K."/>
            <person name="Patterson J."/>
            <person name="Monnat R.J. Jr."/>
            <person name="Barlow S.B."/>
            <person name="Starkenburg S.R."/>
            <person name="Cattolico R.A."/>
        </authorList>
    </citation>
    <scope>NUCLEOTIDE SEQUENCE</scope>
    <source>
        <strain evidence="3">CCMP291</strain>
    </source>
</reference>
<sequence>MQQHKLRPPFAVLDAHVEGRTPDGEWARGPLGSFRLFCSATLFAALAHIEGDDEVKRAAVKTLRYFRPEDALVYRAGAPGTAGYDKEERRVDPDPGRGAAAPEPRRDRTGQPWRSDSGQRAR</sequence>
<protein>
    <submittedName>
        <fullName evidence="2">Uncharacterized protein</fullName>
    </submittedName>
</protein>
<comment type="caution">
    <text evidence="2">The sequence shown here is derived from an EMBL/GenBank/DDBJ whole genome shotgun (WGS) entry which is preliminary data.</text>
</comment>
<proteinExistence type="predicted"/>
<accession>A0A0M0JYD8</accession>
<feature type="region of interest" description="Disordered" evidence="1">
    <location>
        <begin position="77"/>
        <end position="122"/>
    </location>
</feature>